<gene>
    <name evidence="4" type="ORF">EXT02_01335</name>
</gene>
<organism evidence="4 5">
    <name type="scientific">'Catharanthus roseus' aster yellows phytoplasma</name>
    <dbReference type="NCBI Taxonomy" id="1193712"/>
    <lineage>
        <taxon>Bacteria</taxon>
        <taxon>Bacillati</taxon>
        <taxon>Mycoplasmatota</taxon>
        <taxon>Mollicutes</taxon>
        <taxon>Acholeplasmatales</taxon>
        <taxon>Acholeplasmataceae</taxon>
        <taxon>Candidatus Phytoplasma</taxon>
        <taxon>16SrI (Aster yellows group)</taxon>
    </lineage>
</organism>
<evidence type="ECO:0000313" key="4">
    <source>
        <dbReference type="EMBL" id="QBF23835.1"/>
    </source>
</evidence>
<dbReference type="RefSeq" id="WP_130427621.1">
    <property type="nucleotide sequence ID" value="NZ_CP035949.1"/>
</dbReference>
<dbReference type="Gene3D" id="3.30.2290.10">
    <property type="entry name" value="PmbA/TldD superfamily"/>
    <property type="match status" value="1"/>
</dbReference>
<evidence type="ECO:0000256" key="1">
    <source>
        <dbReference type="SAM" id="MobiDB-lite"/>
    </source>
</evidence>
<reference evidence="4 5" key="1">
    <citation type="submission" date="2019-02" db="EMBL/GenBank/DDBJ databases">
        <title>Draft Genome Sequence of Maize Bushy Stunt-like Phytoplasma group 16SrI-B (Aster yellows) in South Africa.</title>
        <authorList>
            <person name="Coetzee B."/>
            <person name="Douglas-Smit N."/>
            <person name="Maree H.J."/>
            <person name="Burger J.T."/>
            <person name="Kruger K."/>
            <person name="Pietersen G."/>
        </authorList>
    </citation>
    <scope>NUCLEOTIDE SEQUENCE [LARGE SCALE GENOMIC DNA]</scope>
    <source>
        <strain evidence="4 5">De Villa</strain>
    </source>
</reference>
<keyword evidence="5" id="KW-1185">Reference proteome</keyword>
<evidence type="ECO:0000313" key="5">
    <source>
        <dbReference type="Proteomes" id="UP000289726"/>
    </source>
</evidence>
<dbReference type="Pfam" id="PF19289">
    <property type="entry name" value="PmbA_TldD_3rd"/>
    <property type="match status" value="1"/>
</dbReference>
<evidence type="ECO:0000259" key="3">
    <source>
        <dbReference type="Pfam" id="PF19290"/>
    </source>
</evidence>
<feature type="region of interest" description="Disordered" evidence="1">
    <location>
        <begin position="1"/>
        <end position="26"/>
    </location>
</feature>
<sequence length="458" mass="50648">MINNVTKTPKPQSQTTHTNPTPNNYQKWLEKGMQQGFEALEIVINESQTFKLSLDKGKIDSCVWSDVASAVIRGIFSNKKTSIALEQLTDSAFDNAFETLKENCQTITSKEPALIFEGSSSYPELLENNFDFGQVPLEQKQNLLLQLEKTMLQSSHLQATNGIIYQEVCHKKTLLNSKGINLSHQNSFAYLYASAVFQKEGEIESYGKSILAKDFVTFNPVKLGTEIVEMGEKKLGAKSLVSQKYPVVFSNEMFADLLESFSDIFTGTSAYRNLTKLKDKVNCLIASEKVSIIDDPLNDGAYFKEKFDDEGVACQTKPIITKGFFQGFIHNLKTARIFKQAPTGNGFDGSTSMINCYLVPGKKSFSKMIEPIQNGIYITDLVGMHAGIKTVSGDFSLQASGFRIEKGKVTTPVKMIVVSGNFFDILKNVDTIANDFEFQTSGFGSSSVYVGDLNIGGK</sequence>
<dbReference type="InterPro" id="IPR047657">
    <property type="entry name" value="PmbA"/>
</dbReference>
<dbReference type="InterPro" id="IPR036059">
    <property type="entry name" value="TldD/PmbA_sf"/>
</dbReference>
<dbReference type="PANTHER" id="PTHR43421:SF1">
    <property type="entry name" value="METALLOPROTEASE PMBA"/>
    <property type="match status" value="1"/>
</dbReference>
<dbReference type="GO" id="GO:0006508">
    <property type="term" value="P:proteolysis"/>
    <property type="evidence" value="ECO:0007669"/>
    <property type="project" value="InterPro"/>
</dbReference>
<dbReference type="InterPro" id="IPR045570">
    <property type="entry name" value="Metalloprtase-TldD/E_cen_dom"/>
</dbReference>
<proteinExistence type="predicted"/>
<dbReference type="InterPro" id="IPR045569">
    <property type="entry name" value="Metalloprtase-TldD/E_C"/>
</dbReference>
<accession>A0A4P6MDZ7</accession>
<dbReference type="InterPro" id="IPR035068">
    <property type="entry name" value="TldD/PmbA_N"/>
</dbReference>
<feature type="domain" description="Metalloprotease TldD/E central" evidence="3">
    <location>
        <begin position="131"/>
        <end position="206"/>
    </location>
</feature>
<name>A0A4P6MDZ7_9MOLU</name>
<dbReference type="Pfam" id="PF19290">
    <property type="entry name" value="PmbA_TldD_2nd"/>
    <property type="match status" value="1"/>
</dbReference>
<dbReference type="AlphaFoldDB" id="A0A4P6MDZ7"/>
<dbReference type="GO" id="GO:0008237">
    <property type="term" value="F:metallopeptidase activity"/>
    <property type="evidence" value="ECO:0007669"/>
    <property type="project" value="InterPro"/>
</dbReference>
<dbReference type="EMBL" id="CP035949">
    <property type="protein sequence ID" value="QBF23835.1"/>
    <property type="molecule type" value="Genomic_DNA"/>
</dbReference>
<protein>
    <submittedName>
        <fullName evidence="4">TldD/PmbA family protein</fullName>
    </submittedName>
</protein>
<dbReference type="Proteomes" id="UP000289726">
    <property type="component" value="Chromosome"/>
</dbReference>
<dbReference type="SUPFAM" id="SSF111283">
    <property type="entry name" value="Putative modulator of DNA gyrase, PmbA/TldD"/>
    <property type="match status" value="1"/>
</dbReference>
<dbReference type="GO" id="GO:0005829">
    <property type="term" value="C:cytosol"/>
    <property type="evidence" value="ECO:0007669"/>
    <property type="project" value="TreeGrafter"/>
</dbReference>
<dbReference type="PANTHER" id="PTHR43421">
    <property type="entry name" value="METALLOPROTEASE PMBA"/>
    <property type="match status" value="1"/>
</dbReference>
<feature type="domain" description="Metalloprotease TldD/E C-terminal" evidence="2">
    <location>
        <begin position="242"/>
        <end position="457"/>
    </location>
</feature>
<evidence type="ECO:0000259" key="2">
    <source>
        <dbReference type="Pfam" id="PF19289"/>
    </source>
</evidence>